<dbReference type="SMART" id="SM00267">
    <property type="entry name" value="GGDEF"/>
    <property type="match status" value="1"/>
</dbReference>
<sequence>MSINIYLDHTLNVVSIKGDLWGEFNPTLVSVGSNLDYIAPDLAAEVRVLIRSDEQSSPFSRTVSASVKNVGAFRHSTKSADMDCELWQLCQPANEGIVYLLKCNMMHTDVRMDISALHLLEQADIPSFGVLQLDGNWNTTYVSRTFTDIMGYSLQDVANRDWTLFLVDDDVESFTQNLYKTTTSEESFQQDIRVRKKTGTTGWVSVHYKKVYDANRACLNYLLIFLDIDSQRRDQDQLRAMAERDQLTGLGNRYALEQQIENQIRQLHPDGQFHLMYLDLDGFKAVNDGYGHSVGDQLLRSVAERLNKLCTKNDFIARLGGDEFAILHTRSSLFRIDQLVKELLATISAPYKLVKFAEESYISCSIGIVAASTESIPYAHTLQQSQVKSIVDRLLSQADTAMYDAKSAGRNTHSFYVEYMNKQDQQNLKLNNALHRALDLEEFQLHYQPQWCLKNNRIYGYEALIRWPSSTSGPSEFIPIAENNGLMGALGRWLIERCFSDHAKLSKAYQKRSWRDKVPKNQQVLPQLSINISPIQFRDHRLVDFIEKGLIKHGISAKSVTLEITESLLISDHIEIDKRLNLLKKLGLKIALDDFGTGYSSLSNLHEFPIDIIKIDRSFVNNLGQYESQQIVKAILQLGKVLKKDVIIEGVETKGQYDFCQLESEAILQGWLISQALPFIEIERFITDERSTWQLGTKNELHSKSSLKKHQYDKLTHSSSH</sequence>
<dbReference type="SMART" id="SM00052">
    <property type="entry name" value="EAL"/>
    <property type="match status" value="1"/>
</dbReference>
<accession>A0A6S6U6M6</accession>
<dbReference type="SUPFAM" id="SSF55785">
    <property type="entry name" value="PYP-like sensor domain (PAS domain)"/>
    <property type="match status" value="1"/>
</dbReference>
<dbReference type="InterPro" id="IPR013655">
    <property type="entry name" value="PAS_fold_3"/>
</dbReference>
<dbReference type="InterPro" id="IPR029787">
    <property type="entry name" value="Nucleotide_cyclase"/>
</dbReference>
<dbReference type="InterPro" id="IPR052155">
    <property type="entry name" value="Biofilm_reg_signaling"/>
</dbReference>
<evidence type="ECO:0000259" key="2">
    <source>
        <dbReference type="PROSITE" id="PS50113"/>
    </source>
</evidence>
<dbReference type="PROSITE" id="PS50883">
    <property type="entry name" value="EAL"/>
    <property type="match status" value="1"/>
</dbReference>
<evidence type="ECO:0000259" key="4">
    <source>
        <dbReference type="PROSITE" id="PS50887"/>
    </source>
</evidence>
<feature type="domain" description="PAS" evidence="1">
    <location>
        <begin position="130"/>
        <end position="185"/>
    </location>
</feature>
<feature type="domain" description="GGDEF" evidence="4">
    <location>
        <begin position="271"/>
        <end position="418"/>
    </location>
</feature>
<proteinExistence type="predicted"/>
<dbReference type="Gene3D" id="3.30.70.270">
    <property type="match status" value="1"/>
</dbReference>
<organism evidence="5">
    <name type="scientific">uncultured Thiotrichaceae bacterium</name>
    <dbReference type="NCBI Taxonomy" id="298394"/>
    <lineage>
        <taxon>Bacteria</taxon>
        <taxon>Pseudomonadati</taxon>
        <taxon>Pseudomonadota</taxon>
        <taxon>Gammaproteobacteria</taxon>
        <taxon>Thiotrichales</taxon>
        <taxon>Thiotrichaceae</taxon>
        <taxon>environmental samples</taxon>
    </lineage>
</organism>
<dbReference type="EMBL" id="CACVAT010000382">
    <property type="protein sequence ID" value="CAA6823828.1"/>
    <property type="molecule type" value="Genomic_DNA"/>
</dbReference>
<dbReference type="SMART" id="SM00091">
    <property type="entry name" value="PAS"/>
    <property type="match status" value="1"/>
</dbReference>
<dbReference type="PROSITE" id="PS50112">
    <property type="entry name" value="PAS"/>
    <property type="match status" value="1"/>
</dbReference>
<dbReference type="PANTHER" id="PTHR44757">
    <property type="entry name" value="DIGUANYLATE CYCLASE DGCP"/>
    <property type="match status" value="1"/>
</dbReference>
<dbReference type="InterPro" id="IPR043128">
    <property type="entry name" value="Rev_trsase/Diguanyl_cyclase"/>
</dbReference>
<dbReference type="Gene3D" id="3.20.20.450">
    <property type="entry name" value="EAL domain"/>
    <property type="match status" value="1"/>
</dbReference>
<dbReference type="InterPro" id="IPR000014">
    <property type="entry name" value="PAS"/>
</dbReference>
<dbReference type="InterPro" id="IPR000160">
    <property type="entry name" value="GGDEF_dom"/>
</dbReference>
<dbReference type="InterPro" id="IPR035919">
    <property type="entry name" value="EAL_sf"/>
</dbReference>
<dbReference type="PROSITE" id="PS50887">
    <property type="entry name" value="GGDEF"/>
    <property type="match status" value="1"/>
</dbReference>
<protein>
    <submittedName>
        <fullName evidence="5">Diguanylate cyclase/phosphodiesterase (GGDEF &amp; EAL domains) with PAS/PAC sensor(S)</fullName>
    </submittedName>
</protein>
<name>A0A6S6U6M6_9GAMM</name>
<dbReference type="NCBIfam" id="TIGR00254">
    <property type="entry name" value="GGDEF"/>
    <property type="match status" value="1"/>
</dbReference>
<dbReference type="NCBIfam" id="TIGR00229">
    <property type="entry name" value="sensory_box"/>
    <property type="match status" value="1"/>
</dbReference>
<dbReference type="InterPro" id="IPR000700">
    <property type="entry name" value="PAS-assoc_C"/>
</dbReference>
<evidence type="ECO:0000259" key="3">
    <source>
        <dbReference type="PROSITE" id="PS50883"/>
    </source>
</evidence>
<dbReference type="Pfam" id="PF08447">
    <property type="entry name" value="PAS_3"/>
    <property type="match status" value="1"/>
</dbReference>
<feature type="domain" description="EAL" evidence="3">
    <location>
        <begin position="427"/>
        <end position="690"/>
    </location>
</feature>
<dbReference type="Gene3D" id="3.30.450.20">
    <property type="entry name" value="PAS domain"/>
    <property type="match status" value="1"/>
</dbReference>
<dbReference type="PROSITE" id="PS50113">
    <property type="entry name" value="PAC"/>
    <property type="match status" value="1"/>
</dbReference>
<dbReference type="CDD" id="cd01948">
    <property type="entry name" value="EAL"/>
    <property type="match status" value="1"/>
</dbReference>
<dbReference type="SUPFAM" id="SSF141868">
    <property type="entry name" value="EAL domain-like"/>
    <property type="match status" value="1"/>
</dbReference>
<dbReference type="Pfam" id="PF00990">
    <property type="entry name" value="GGDEF"/>
    <property type="match status" value="1"/>
</dbReference>
<dbReference type="PANTHER" id="PTHR44757:SF2">
    <property type="entry name" value="BIOFILM ARCHITECTURE MAINTENANCE PROTEIN MBAA"/>
    <property type="match status" value="1"/>
</dbReference>
<evidence type="ECO:0000313" key="5">
    <source>
        <dbReference type="EMBL" id="CAA6823828.1"/>
    </source>
</evidence>
<reference evidence="5" key="1">
    <citation type="submission" date="2020-01" db="EMBL/GenBank/DDBJ databases">
        <authorList>
            <person name="Meier V. D."/>
            <person name="Meier V D."/>
        </authorList>
    </citation>
    <scope>NUCLEOTIDE SEQUENCE</scope>
    <source>
        <strain evidence="5">HLG_WM_MAG_09</strain>
    </source>
</reference>
<dbReference type="CDD" id="cd01949">
    <property type="entry name" value="GGDEF"/>
    <property type="match status" value="1"/>
</dbReference>
<dbReference type="SUPFAM" id="SSF55073">
    <property type="entry name" value="Nucleotide cyclase"/>
    <property type="match status" value="1"/>
</dbReference>
<dbReference type="CDD" id="cd00130">
    <property type="entry name" value="PAS"/>
    <property type="match status" value="1"/>
</dbReference>
<dbReference type="InterPro" id="IPR001633">
    <property type="entry name" value="EAL_dom"/>
</dbReference>
<dbReference type="InterPro" id="IPR035965">
    <property type="entry name" value="PAS-like_dom_sf"/>
</dbReference>
<dbReference type="Pfam" id="PF00563">
    <property type="entry name" value="EAL"/>
    <property type="match status" value="1"/>
</dbReference>
<dbReference type="AlphaFoldDB" id="A0A6S6U6M6"/>
<feature type="domain" description="PAC" evidence="2">
    <location>
        <begin position="188"/>
        <end position="240"/>
    </location>
</feature>
<evidence type="ECO:0000259" key="1">
    <source>
        <dbReference type="PROSITE" id="PS50112"/>
    </source>
</evidence>
<gene>
    <name evidence="5" type="ORF">HELGO_WM42445</name>
</gene>